<dbReference type="AlphaFoldDB" id="A0A087TKN1"/>
<evidence type="ECO:0000313" key="3">
    <source>
        <dbReference type="Proteomes" id="UP000054359"/>
    </source>
</evidence>
<dbReference type="EMBL" id="KK115662">
    <property type="protein sequence ID" value="KFM65670.1"/>
    <property type="molecule type" value="Genomic_DNA"/>
</dbReference>
<gene>
    <name evidence="2" type="ORF">X975_20628</name>
</gene>
<sequence>ALNHTPIRAGAQLKILIPPEYISVNGLGQSSTVEVKENTSVQLTCQAVGSKPPALLKWYRDS</sequence>
<evidence type="ECO:0000313" key="2">
    <source>
        <dbReference type="EMBL" id="KFM65670.1"/>
    </source>
</evidence>
<dbReference type="SUPFAM" id="SSF48726">
    <property type="entry name" value="Immunoglobulin"/>
    <property type="match status" value="1"/>
</dbReference>
<proteinExistence type="predicted"/>
<protein>
    <recommendedName>
        <fullName evidence="1">Ig-like domain-containing protein</fullName>
    </recommendedName>
</protein>
<dbReference type="Gene3D" id="2.60.40.10">
    <property type="entry name" value="Immunoglobulins"/>
    <property type="match status" value="1"/>
</dbReference>
<name>A0A087TKN1_STEMI</name>
<dbReference type="InterPro" id="IPR013783">
    <property type="entry name" value="Ig-like_fold"/>
</dbReference>
<feature type="domain" description="Ig-like" evidence="1">
    <location>
        <begin position="19"/>
        <end position="62"/>
    </location>
</feature>
<evidence type="ECO:0000259" key="1">
    <source>
        <dbReference type="PROSITE" id="PS50835"/>
    </source>
</evidence>
<feature type="non-terminal residue" evidence="2">
    <location>
        <position position="1"/>
    </location>
</feature>
<keyword evidence="3" id="KW-1185">Reference proteome</keyword>
<dbReference type="InterPro" id="IPR036179">
    <property type="entry name" value="Ig-like_dom_sf"/>
</dbReference>
<dbReference type="PROSITE" id="PS50835">
    <property type="entry name" value="IG_LIKE"/>
    <property type="match status" value="1"/>
</dbReference>
<dbReference type="Proteomes" id="UP000054359">
    <property type="component" value="Unassembled WGS sequence"/>
</dbReference>
<dbReference type="STRING" id="407821.A0A087TKN1"/>
<organism evidence="2 3">
    <name type="scientific">Stegodyphus mimosarum</name>
    <name type="common">African social velvet spider</name>
    <dbReference type="NCBI Taxonomy" id="407821"/>
    <lineage>
        <taxon>Eukaryota</taxon>
        <taxon>Metazoa</taxon>
        <taxon>Ecdysozoa</taxon>
        <taxon>Arthropoda</taxon>
        <taxon>Chelicerata</taxon>
        <taxon>Arachnida</taxon>
        <taxon>Araneae</taxon>
        <taxon>Araneomorphae</taxon>
        <taxon>Entelegynae</taxon>
        <taxon>Eresoidea</taxon>
        <taxon>Eresidae</taxon>
        <taxon>Stegodyphus</taxon>
    </lineage>
</organism>
<dbReference type="OrthoDB" id="10028801at2759"/>
<dbReference type="InterPro" id="IPR007110">
    <property type="entry name" value="Ig-like_dom"/>
</dbReference>
<accession>A0A087TKN1</accession>
<reference evidence="2 3" key="1">
    <citation type="submission" date="2013-11" db="EMBL/GenBank/DDBJ databases">
        <title>Genome sequencing of Stegodyphus mimosarum.</title>
        <authorList>
            <person name="Bechsgaard J."/>
        </authorList>
    </citation>
    <scope>NUCLEOTIDE SEQUENCE [LARGE SCALE GENOMIC DNA]</scope>
</reference>
<feature type="non-terminal residue" evidence="2">
    <location>
        <position position="62"/>
    </location>
</feature>